<keyword evidence="1 3" id="KW-0479">Metal-binding</keyword>
<dbReference type="OrthoDB" id="546632at2759"/>
<name>A0A0F4ZLM6_9PEZI</name>
<feature type="compositionally biased region" description="Polar residues" evidence="4">
    <location>
        <begin position="95"/>
        <end position="104"/>
    </location>
</feature>
<proteinExistence type="inferred from homology"/>
<keyword evidence="2 3" id="KW-0378">Hydrolase</keyword>
<dbReference type="PROSITE" id="PS00126">
    <property type="entry name" value="PDEASE_I_1"/>
    <property type="match status" value="1"/>
</dbReference>
<feature type="region of interest" description="Disordered" evidence="4">
    <location>
        <begin position="716"/>
        <end position="848"/>
    </location>
</feature>
<dbReference type="InterPro" id="IPR002073">
    <property type="entry name" value="PDEase_catalytic_dom"/>
</dbReference>
<comment type="caution">
    <text evidence="6">The sequence shown here is derived from an EMBL/GenBank/DDBJ whole genome shotgun (WGS) entry which is preliminary data.</text>
</comment>
<dbReference type="SMART" id="SM00471">
    <property type="entry name" value="HDc"/>
    <property type="match status" value="1"/>
</dbReference>
<evidence type="ECO:0000256" key="3">
    <source>
        <dbReference type="RuleBase" id="RU363067"/>
    </source>
</evidence>
<dbReference type="PROSITE" id="PS51845">
    <property type="entry name" value="PDEASE_I_2"/>
    <property type="match status" value="1"/>
</dbReference>
<feature type="domain" description="PDEase" evidence="5">
    <location>
        <begin position="262"/>
        <end position="617"/>
    </location>
</feature>
<sequence length="877" mass="98104">MDSTLSHVIFIHKDVQYERLVPAHFNTSEPVNEAIREPQHIVESLQPLLEFTDVHTCSTGASCISTLIQLLESSFDMLKPFIVLIDTPYDEEIPSAQSRSQSPGKINRDHEIRTPDEEVYGLKLLQRIMTEAHLRSMSKLVVAIPVISYPTSPLSPSSREVHEFPSQPINTSEWVDKRLLQRCLDLGATDVIIGALNQKCVTSLEVHAYRAHRDALREQQAILEVRRGRKRSWVGVNEEKPYSYLREAMVSGLMKGICRFGGEDDIMTQAKIAVPQPRQAVIAEAIGKWDFSAHSFSDDELLFAGMLMFRHALTMPELDQWRIPPDQLINYLVACRAAYNSFVPYHNFRHVVDVLQATFSFLVNLGAIPPYPIVPGVEARLPEKSPMAALIEPFEALTLLITAIGHDVGHPGVNNGFLVTLNAPLAQLYNDRSVLESFHCAAYSQILRRYWYSAFEDTKMRSLMISSILATDMGLHFDYMKKLADVTAKLKASNNSIANWDAKTILEQKSLACSILIKCADICNVAREYSTAVQWMHILSDEFARQWSMENELQIKSSLMSPPKQDMESLCKSQLGFMNLFAIPLFQGAAAVMPNMQYTVDNLIRNKAFFENFGHELTLTHEPPILRERKPTQIRINCPSNTANSNIDADEPPRMTYDDSTEEPPSPMETHERVFTLDLPRGRNREPRLSTITIDSIPVSPHTVLVSRQRDISTAHSHESNGIVTSFDPFNTRHIDNGPNSGLANPGIQRCSETTDGSTSGPSSGDWASQANSTMGKLPLSPSTRGTSINSQSSHDEVVPDVPVRIILPEDTSISTPTNLDSYSRSPDDTTPSANSSIGRAEGKVLKKKTSRFRMNAFTFFKRKNSSPPPVPRVNMS</sequence>
<dbReference type="GO" id="GO:0004114">
    <property type="term" value="F:3',5'-cyclic-nucleotide phosphodiesterase activity"/>
    <property type="evidence" value="ECO:0007669"/>
    <property type="project" value="InterPro"/>
</dbReference>
<feature type="compositionally biased region" description="Polar residues" evidence="4">
    <location>
        <begin position="766"/>
        <end position="793"/>
    </location>
</feature>
<dbReference type="SUPFAM" id="SSF109604">
    <property type="entry name" value="HD-domain/PDEase-like"/>
    <property type="match status" value="1"/>
</dbReference>
<keyword evidence="7" id="KW-1185">Reference proteome</keyword>
<evidence type="ECO:0000313" key="6">
    <source>
        <dbReference type="EMBL" id="KKA31041.1"/>
    </source>
</evidence>
<dbReference type="Pfam" id="PF00233">
    <property type="entry name" value="PDEase_I"/>
    <property type="match status" value="1"/>
</dbReference>
<dbReference type="PANTHER" id="PTHR11347">
    <property type="entry name" value="CYCLIC NUCLEOTIDE PHOSPHODIESTERASE"/>
    <property type="match status" value="1"/>
</dbReference>
<comment type="similarity">
    <text evidence="3">Belongs to the cyclic nucleotide phosphodiesterase family.</text>
</comment>
<accession>A0A0F4ZLM6</accession>
<feature type="compositionally biased region" description="Polar residues" evidence="4">
    <location>
        <begin position="636"/>
        <end position="647"/>
    </location>
</feature>
<dbReference type="InterPro" id="IPR023174">
    <property type="entry name" value="PDEase_CS"/>
</dbReference>
<feature type="region of interest" description="Disordered" evidence="4">
    <location>
        <begin position="93"/>
        <end position="112"/>
    </location>
</feature>
<dbReference type="AlphaFoldDB" id="A0A0F4ZLM6"/>
<dbReference type="EC" id="3.1.4.-" evidence="3"/>
<evidence type="ECO:0000313" key="7">
    <source>
        <dbReference type="Proteomes" id="UP000033483"/>
    </source>
</evidence>
<protein>
    <recommendedName>
        <fullName evidence="3">Phosphodiesterase</fullName>
        <ecNumber evidence="3">3.1.4.-</ecNumber>
    </recommendedName>
</protein>
<dbReference type="InterPro" id="IPR036971">
    <property type="entry name" value="PDEase_catalytic_dom_sf"/>
</dbReference>
<feature type="compositionally biased region" description="Polar residues" evidence="4">
    <location>
        <begin position="812"/>
        <end position="838"/>
    </location>
</feature>
<dbReference type="Gene3D" id="1.10.1300.10">
    <property type="entry name" value="3'5'-cyclic nucleotide phosphodiesterase, catalytic domain"/>
    <property type="match status" value="1"/>
</dbReference>
<feature type="compositionally biased region" description="Low complexity" evidence="4">
    <location>
        <begin position="752"/>
        <end position="765"/>
    </location>
</feature>
<evidence type="ECO:0000259" key="5">
    <source>
        <dbReference type="PROSITE" id="PS51845"/>
    </source>
</evidence>
<dbReference type="CDD" id="cd00077">
    <property type="entry name" value="HDc"/>
    <property type="match status" value="1"/>
</dbReference>
<evidence type="ECO:0000256" key="4">
    <source>
        <dbReference type="SAM" id="MobiDB-lite"/>
    </source>
</evidence>
<dbReference type="GO" id="GO:0007165">
    <property type="term" value="P:signal transduction"/>
    <property type="evidence" value="ECO:0007669"/>
    <property type="project" value="InterPro"/>
</dbReference>
<comment type="cofactor">
    <cofactor evidence="3">
        <name>a divalent metal cation</name>
        <dbReference type="ChEBI" id="CHEBI:60240"/>
    </cofactor>
    <text evidence="3">Binds 2 divalent metal cations per subunit. Site 1 may preferentially bind zinc ions, while site 2 has a preference for magnesium and/or manganese ions.</text>
</comment>
<dbReference type="InterPro" id="IPR003607">
    <property type="entry name" value="HD/PDEase_dom"/>
</dbReference>
<feature type="region of interest" description="Disordered" evidence="4">
    <location>
        <begin position="636"/>
        <end position="670"/>
    </location>
</feature>
<gene>
    <name evidence="6" type="ORF">TD95_002962</name>
</gene>
<evidence type="ECO:0000256" key="2">
    <source>
        <dbReference type="ARBA" id="ARBA00022801"/>
    </source>
</evidence>
<reference evidence="6 7" key="1">
    <citation type="submission" date="2015-03" db="EMBL/GenBank/DDBJ databases">
        <authorList>
            <person name="Radwan O."/>
            <person name="Al-Naeli F.A."/>
            <person name="Rendon G.A."/>
            <person name="Fields C."/>
        </authorList>
    </citation>
    <scope>NUCLEOTIDE SEQUENCE [LARGE SCALE GENOMIC DNA]</scope>
    <source>
        <strain evidence="6">CR-DP1</strain>
    </source>
</reference>
<dbReference type="EMBL" id="LAEV01000102">
    <property type="protein sequence ID" value="KKA31041.1"/>
    <property type="molecule type" value="Genomic_DNA"/>
</dbReference>
<dbReference type="GO" id="GO:0046872">
    <property type="term" value="F:metal ion binding"/>
    <property type="evidence" value="ECO:0007669"/>
    <property type="project" value="UniProtKB-KW"/>
</dbReference>
<organism evidence="6 7">
    <name type="scientific">Thielaviopsis punctulata</name>
    <dbReference type="NCBI Taxonomy" id="72032"/>
    <lineage>
        <taxon>Eukaryota</taxon>
        <taxon>Fungi</taxon>
        <taxon>Dikarya</taxon>
        <taxon>Ascomycota</taxon>
        <taxon>Pezizomycotina</taxon>
        <taxon>Sordariomycetes</taxon>
        <taxon>Hypocreomycetidae</taxon>
        <taxon>Microascales</taxon>
        <taxon>Ceratocystidaceae</taxon>
        <taxon>Thielaviopsis</taxon>
    </lineage>
</organism>
<dbReference type="Proteomes" id="UP000033483">
    <property type="component" value="Unassembled WGS sequence"/>
</dbReference>
<evidence type="ECO:0000256" key="1">
    <source>
        <dbReference type="ARBA" id="ARBA00022723"/>
    </source>
</evidence>